<organism evidence="1 2">
    <name type="scientific">Streptomyces roseicoloratus</name>
    <dbReference type="NCBI Taxonomy" id="2508722"/>
    <lineage>
        <taxon>Bacteria</taxon>
        <taxon>Bacillati</taxon>
        <taxon>Actinomycetota</taxon>
        <taxon>Actinomycetes</taxon>
        <taxon>Kitasatosporales</taxon>
        <taxon>Streptomycetaceae</taxon>
        <taxon>Streptomyces</taxon>
    </lineage>
</organism>
<sequence>MWVHRGETPPIRIKADRSLRPPYEEHELAALPRWMELLPDRARLDGLALKALPPGADWPLASSMRYAATICAPCRRTWCWSTRHGWTAWWPAVRSGK</sequence>
<dbReference type="EMBL" id="CP133762">
    <property type="protein sequence ID" value="WMX46596.1"/>
    <property type="molecule type" value="Genomic_DNA"/>
</dbReference>
<proteinExistence type="predicted"/>
<evidence type="ECO:0000313" key="1">
    <source>
        <dbReference type="EMBL" id="WMX46596.1"/>
    </source>
</evidence>
<evidence type="ECO:0000313" key="2">
    <source>
        <dbReference type="Proteomes" id="UP001250858"/>
    </source>
</evidence>
<dbReference type="RefSeq" id="WP_309549045.1">
    <property type="nucleotide sequence ID" value="NZ_CP133762.1"/>
</dbReference>
<name>A0ABY9RWQ0_9ACTN</name>
<keyword evidence="2" id="KW-1185">Reference proteome</keyword>
<accession>A0ABY9RWQ0</accession>
<reference evidence="1 2" key="1">
    <citation type="submission" date="2023-09" db="EMBL/GenBank/DDBJ databases">
        <title>Complete genome of Streptomyces roseicoloratus T14.</title>
        <authorList>
            <person name="Bashizi T."/>
            <person name="Kim M.-J."/>
            <person name="Lee G."/>
            <person name="Tagele S.B."/>
            <person name="Shin J.-H."/>
        </authorList>
    </citation>
    <scope>NUCLEOTIDE SEQUENCE [LARGE SCALE GENOMIC DNA]</scope>
    <source>
        <strain evidence="1 2">T14</strain>
    </source>
</reference>
<gene>
    <name evidence="1" type="ORF">RGF97_19620</name>
</gene>
<protein>
    <submittedName>
        <fullName evidence="1">Uncharacterized protein</fullName>
    </submittedName>
</protein>
<dbReference type="Proteomes" id="UP001250858">
    <property type="component" value="Chromosome"/>
</dbReference>